<reference evidence="2" key="1">
    <citation type="journal article" date="2019" name="Sci. Rep.">
        <title>Draft genome of Tanacetum cinerariifolium, the natural source of mosquito coil.</title>
        <authorList>
            <person name="Yamashiro T."/>
            <person name="Shiraishi A."/>
            <person name="Satake H."/>
            <person name="Nakayama K."/>
        </authorList>
    </citation>
    <scope>NUCLEOTIDE SEQUENCE</scope>
</reference>
<evidence type="ECO:0000313" key="2">
    <source>
        <dbReference type="EMBL" id="GFD17934.1"/>
    </source>
</evidence>
<evidence type="ECO:0000256" key="1">
    <source>
        <dbReference type="SAM" id="MobiDB-lite"/>
    </source>
</evidence>
<feature type="non-terminal residue" evidence="2">
    <location>
        <position position="1"/>
    </location>
</feature>
<comment type="caution">
    <text evidence="2">The sequence shown here is derived from an EMBL/GenBank/DDBJ whole genome shotgun (WGS) entry which is preliminary data.</text>
</comment>
<feature type="non-terminal residue" evidence="2">
    <location>
        <position position="142"/>
    </location>
</feature>
<gene>
    <name evidence="2" type="ORF">Tci_889903</name>
</gene>
<protein>
    <submittedName>
        <fullName evidence="2">Uncharacterized protein</fullName>
    </submittedName>
</protein>
<sequence length="142" mass="15522">QAGPNLDDQDEGQAGPNPDEQAKGQARSPPSDVAASQPLPSLVVHARPNIEHMEFKVADVLTQPHPEQMDKGFTATAYPKPICSLRSVDESVAEGILEKKPRVNDEEADVQRALEESLKSIYNVPWCPLPLVGIRELESGKY</sequence>
<proteinExistence type="predicted"/>
<dbReference type="AlphaFoldDB" id="A0A699UE00"/>
<organism evidence="2">
    <name type="scientific">Tanacetum cinerariifolium</name>
    <name type="common">Dalmatian daisy</name>
    <name type="synonym">Chrysanthemum cinerariifolium</name>
    <dbReference type="NCBI Taxonomy" id="118510"/>
    <lineage>
        <taxon>Eukaryota</taxon>
        <taxon>Viridiplantae</taxon>
        <taxon>Streptophyta</taxon>
        <taxon>Embryophyta</taxon>
        <taxon>Tracheophyta</taxon>
        <taxon>Spermatophyta</taxon>
        <taxon>Magnoliopsida</taxon>
        <taxon>eudicotyledons</taxon>
        <taxon>Gunneridae</taxon>
        <taxon>Pentapetalae</taxon>
        <taxon>asterids</taxon>
        <taxon>campanulids</taxon>
        <taxon>Asterales</taxon>
        <taxon>Asteraceae</taxon>
        <taxon>Asteroideae</taxon>
        <taxon>Anthemideae</taxon>
        <taxon>Anthemidinae</taxon>
        <taxon>Tanacetum</taxon>
    </lineage>
</organism>
<dbReference type="EMBL" id="BKCJ011303963">
    <property type="protein sequence ID" value="GFD17934.1"/>
    <property type="molecule type" value="Genomic_DNA"/>
</dbReference>
<accession>A0A699UE00</accession>
<name>A0A699UE00_TANCI</name>
<feature type="region of interest" description="Disordered" evidence="1">
    <location>
        <begin position="1"/>
        <end position="41"/>
    </location>
</feature>